<keyword evidence="2 7" id="KW-0813">Transport</keyword>
<sequence>MSTAGIVMTSALAGYAFAKLEFRFKNALFGLLLVSLMIPIQVTIVPLYVIMGKLGLIDSPWALVVPALLGAFAPGIPGAFGIFMMRQFFRGTPDALLEAATIDGAGPVRIFFRIALPLAKPALAALTVITFIMSWNDYFSPLIFLNTTDIMTLPVGIQSLRPPFGQQSSLVMSAVTVALVPVLLVFVAGQRWIVQGFTRSGLNE</sequence>
<dbReference type="AlphaFoldDB" id="A0A7X6AUN3"/>
<dbReference type="Proteomes" id="UP000536624">
    <property type="component" value="Unassembled WGS sequence"/>
</dbReference>
<evidence type="ECO:0000256" key="5">
    <source>
        <dbReference type="ARBA" id="ARBA00022989"/>
    </source>
</evidence>
<comment type="similarity">
    <text evidence="7">Belongs to the binding-protein-dependent transport system permease family.</text>
</comment>
<dbReference type="PANTHER" id="PTHR43744:SF12">
    <property type="entry name" value="ABC TRANSPORTER PERMEASE PROTEIN MG189-RELATED"/>
    <property type="match status" value="1"/>
</dbReference>
<reference evidence="9 10" key="1">
    <citation type="submission" date="2020-02" db="EMBL/GenBank/DDBJ databases">
        <title>Streptomyces malaysiensis DSM14702 (JHCC583434, PFL_A843) Genome sequencing and assembly.</title>
        <authorList>
            <person name="Samborskyy M."/>
        </authorList>
    </citation>
    <scope>NUCLEOTIDE SEQUENCE [LARGE SCALE GENOMIC DNA]</scope>
    <source>
        <strain evidence="9 10">DSM 14702</strain>
    </source>
</reference>
<evidence type="ECO:0000256" key="7">
    <source>
        <dbReference type="RuleBase" id="RU363032"/>
    </source>
</evidence>
<feature type="transmembrane region" description="Helical" evidence="7">
    <location>
        <begin position="169"/>
        <end position="189"/>
    </location>
</feature>
<feature type="transmembrane region" description="Helical" evidence="7">
    <location>
        <begin position="61"/>
        <end position="84"/>
    </location>
</feature>
<dbReference type="GO" id="GO:0055085">
    <property type="term" value="P:transmembrane transport"/>
    <property type="evidence" value="ECO:0007669"/>
    <property type="project" value="InterPro"/>
</dbReference>
<feature type="transmembrane region" description="Helical" evidence="7">
    <location>
        <begin position="110"/>
        <end position="132"/>
    </location>
</feature>
<evidence type="ECO:0000256" key="3">
    <source>
        <dbReference type="ARBA" id="ARBA00022475"/>
    </source>
</evidence>
<name>A0A7X6AUN3_STRMQ</name>
<evidence type="ECO:0000256" key="6">
    <source>
        <dbReference type="ARBA" id="ARBA00023136"/>
    </source>
</evidence>
<keyword evidence="6 7" id="KW-0472">Membrane</keyword>
<evidence type="ECO:0000313" key="9">
    <source>
        <dbReference type="EMBL" id="NIY62286.1"/>
    </source>
</evidence>
<protein>
    <submittedName>
        <fullName evidence="9">ABC transporter, membrane spanning protein (Sugar)</fullName>
    </submittedName>
</protein>
<accession>A0A7X6AUN3</accession>
<dbReference type="SUPFAM" id="SSF161098">
    <property type="entry name" value="MetI-like"/>
    <property type="match status" value="1"/>
</dbReference>
<dbReference type="PANTHER" id="PTHR43744">
    <property type="entry name" value="ABC TRANSPORTER PERMEASE PROTEIN MG189-RELATED-RELATED"/>
    <property type="match status" value="1"/>
</dbReference>
<evidence type="ECO:0000256" key="2">
    <source>
        <dbReference type="ARBA" id="ARBA00022448"/>
    </source>
</evidence>
<dbReference type="EMBL" id="JAALLH010000001">
    <property type="protein sequence ID" value="NIY62286.1"/>
    <property type="molecule type" value="Genomic_DNA"/>
</dbReference>
<proteinExistence type="inferred from homology"/>
<evidence type="ECO:0000256" key="1">
    <source>
        <dbReference type="ARBA" id="ARBA00004651"/>
    </source>
</evidence>
<organism evidence="9 10">
    <name type="scientific">Streptomyces malaysiensis</name>
    <dbReference type="NCBI Taxonomy" id="92644"/>
    <lineage>
        <taxon>Bacteria</taxon>
        <taxon>Bacillati</taxon>
        <taxon>Actinomycetota</taxon>
        <taxon>Actinomycetes</taxon>
        <taxon>Kitasatosporales</taxon>
        <taxon>Streptomycetaceae</taxon>
        <taxon>Streptomyces</taxon>
        <taxon>Streptomyces violaceusniger group</taxon>
    </lineage>
</organism>
<evidence type="ECO:0000313" key="10">
    <source>
        <dbReference type="Proteomes" id="UP000536624"/>
    </source>
</evidence>
<dbReference type="GO" id="GO:0005886">
    <property type="term" value="C:plasma membrane"/>
    <property type="evidence" value="ECO:0007669"/>
    <property type="project" value="UniProtKB-SubCell"/>
</dbReference>
<feature type="domain" description="ABC transmembrane type-1" evidence="8">
    <location>
        <begin position="1"/>
        <end position="189"/>
    </location>
</feature>
<comment type="subcellular location">
    <subcellularLocation>
        <location evidence="1 7">Cell membrane</location>
        <topology evidence="1 7">Multi-pass membrane protein</topology>
    </subcellularLocation>
</comment>
<dbReference type="PROSITE" id="PS50928">
    <property type="entry name" value="ABC_TM1"/>
    <property type="match status" value="1"/>
</dbReference>
<dbReference type="Pfam" id="PF00528">
    <property type="entry name" value="BPD_transp_1"/>
    <property type="match status" value="1"/>
</dbReference>
<comment type="caution">
    <text evidence="9">The sequence shown here is derived from an EMBL/GenBank/DDBJ whole genome shotgun (WGS) entry which is preliminary data.</text>
</comment>
<dbReference type="InterPro" id="IPR000515">
    <property type="entry name" value="MetI-like"/>
</dbReference>
<gene>
    <name evidence="9" type="ORF">SMALB_0191</name>
</gene>
<evidence type="ECO:0000256" key="4">
    <source>
        <dbReference type="ARBA" id="ARBA00022692"/>
    </source>
</evidence>
<dbReference type="CDD" id="cd06261">
    <property type="entry name" value="TM_PBP2"/>
    <property type="match status" value="1"/>
</dbReference>
<evidence type="ECO:0000259" key="8">
    <source>
        <dbReference type="PROSITE" id="PS50928"/>
    </source>
</evidence>
<keyword evidence="5 7" id="KW-1133">Transmembrane helix</keyword>
<dbReference type="InterPro" id="IPR035906">
    <property type="entry name" value="MetI-like_sf"/>
</dbReference>
<keyword evidence="4 7" id="KW-0812">Transmembrane</keyword>
<dbReference type="Gene3D" id="1.10.3720.10">
    <property type="entry name" value="MetI-like"/>
    <property type="match status" value="1"/>
</dbReference>
<keyword evidence="3" id="KW-1003">Cell membrane</keyword>
<feature type="transmembrane region" description="Helical" evidence="7">
    <location>
        <begin position="28"/>
        <end position="49"/>
    </location>
</feature>